<dbReference type="SUPFAM" id="SSF53335">
    <property type="entry name" value="S-adenosyl-L-methionine-dependent methyltransferases"/>
    <property type="match status" value="1"/>
</dbReference>
<feature type="domain" description="Methyltransferase" evidence="10">
    <location>
        <begin position="85"/>
        <end position="230"/>
    </location>
</feature>
<dbReference type="CDD" id="cd02440">
    <property type="entry name" value="AdoMet_MTases"/>
    <property type="match status" value="1"/>
</dbReference>
<evidence type="ECO:0000256" key="9">
    <source>
        <dbReference type="SAM" id="MobiDB-lite"/>
    </source>
</evidence>
<gene>
    <name evidence="11" type="ORF">Apau_2409</name>
</gene>
<evidence type="ECO:0000256" key="5">
    <source>
        <dbReference type="ARBA" id="ARBA00034545"/>
    </source>
</evidence>
<dbReference type="InterPro" id="IPR026669">
    <property type="entry name" value="Arsenite_MeTrfase-like"/>
</dbReference>
<evidence type="ECO:0000256" key="2">
    <source>
        <dbReference type="ARBA" id="ARBA00022691"/>
    </source>
</evidence>
<evidence type="ECO:0000259" key="10">
    <source>
        <dbReference type="Pfam" id="PF13847"/>
    </source>
</evidence>
<protein>
    <recommendedName>
        <fullName evidence="5">Arsenite methyltransferase</fullName>
        <ecNumber evidence="4">2.1.1.137</ecNumber>
    </recommendedName>
</protein>
<dbReference type="NCBIfam" id="NF008823">
    <property type="entry name" value="PRK11873.1"/>
    <property type="match status" value="1"/>
</dbReference>
<evidence type="ECO:0000313" key="12">
    <source>
        <dbReference type="Proteomes" id="UP000005096"/>
    </source>
</evidence>
<dbReference type="Gene3D" id="3.40.50.150">
    <property type="entry name" value="Vaccinia Virus protein VP39"/>
    <property type="match status" value="1"/>
</dbReference>
<feature type="region of interest" description="Disordered" evidence="9">
    <location>
        <begin position="250"/>
        <end position="281"/>
    </location>
</feature>
<evidence type="ECO:0000256" key="4">
    <source>
        <dbReference type="ARBA" id="ARBA00034521"/>
    </source>
</evidence>
<dbReference type="PaxDb" id="584708-Apau_2409"/>
<accession>E3D0S8</accession>
<evidence type="ECO:0000256" key="7">
    <source>
        <dbReference type="ARBA" id="ARBA00047943"/>
    </source>
</evidence>
<organism evidence="11 12">
    <name type="scientific">Aminomonas paucivorans DSM 12260</name>
    <dbReference type="NCBI Taxonomy" id="584708"/>
    <lineage>
        <taxon>Bacteria</taxon>
        <taxon>Thermotogati</taxon>
        <taxon>Synergistota</taxon>
        <taxon>Synergistia</taxon>
        <taxon>Synergistales</taxon>
        <taxon>Synergistaceae</taxon>
        <taxon>Aminomonas</taxon>
    </lineage>
</organism>
<dbReference type="STRING" id="584708.Apau_2409"/>
<dbReference type="AlphaFoldDB" id="E3D0S8"/>
<dbReference type="Proteomes" id="UP000005096">
    <property type="component" value="Chromosome"/>
</dbReference>
<keyword evidence="1 11" id="KW-0808">Transferase</keyword>
<evidence type="ECO:0000313" key="11">
    <source>
        <dbReference type="EMBL" id="EFQ24816.1"/>
    </source>
</evidence>
<dbReference type="InterPro" id="IPR025714">
    <property type="entry name" value="Methyltranfer_dom"/>
</dbReference>
<proteinExistence type="inferred from homology"/>
<dbReference type="HOGENOM" id="CLU_052868_1_1_0"/>
<keyword evidence="12" id="KW-1185">Reference proteome</keyword>
<dbReference type="Pfam" id="PF13847">
    <property type="entry name" value="Methyltransf_31"/>
    <property type="match status" value="1"/>
</dbReference>
<comment type="catalytic activity">
    <reaction evidence="6">
        <text>arsenic triglutathione + [thioredoxin]-dithiol + S-adenosyl-L-methionine + 2 H2O = methylarsonous acid + [thioredoxin]-disulfide + 3 glutathione + S-adenosyl-L-homocysteine + H(+)</text>
        <dbReference type="Rhea" id="RHEA:69460"/>
        <dbReference type="Rhea" id="RHEA-COMP:10698"/>
        <dbReference type="Rhea" id="RHEA-COMP:10700"/>
        <dbReference type="ChEBI" id="CHEBI:15377"/>
        <dbReference type="ChEBI" id="CHEBI:15378"/>
        <dbReference type="ChEBI" id="CHEBI:17826"/>
        <dbReference type="ChEBI" id="CHEBI:29950"/>
        <dbReference type="ChEBI" id="CHEBI:50058"/>
        <dbReference type="ChEBI" id="CHEBI:57856"/>
        <dbReference type="ChEBI" id="CHEBI:57925"/>
        <dbReference type="ChEBI" id="CHEBI:59789"/>
        <dbReference type="ChEBI" id="CHEBI:183640"/>
        <dbReference type="EC" id="2.1.1.137"/>
    </reaction>
</comment>
<dbReference type="PANTHER" id="PTHR43675:SF8">
    <property type="entry name" value="ARSENITE METHYLTRANSFERASE"/>
    <property type="match status" value="1"/>
</dbReference>
<dbReference type="EMBL" id="CM001022">
    <property type="protein sequence ID" value="EFQ24816.1"/>
    <property type="molecule type" value="Genomic_DNA"/>
</dbReference>
<evidence type="ECO:0000256" key="1">
    <source>
        <dbReference type="ARBA" id="ARBA00022679"/>
    </source>
</evidence>
<reference evidence="11 12" key="1">
    <citation type="journal article" date="2010" name="Stand. Genomic Sci.">
        <title>Non-contiguous finished genome sequence of Aminomonas paucivorans type strain (GLU-3).</title>
        <authorList>
            <person name="Pitluck S."/>
            <person name="Yasawong M."/>
            <person name="Held B."/>
            <person name="Lapidus A."/>
            <person name="Nolan M."/>
            <person name="Copeland A."/>
            <person name="Lucas S."/>
            <person name="Del Rio T.G."/>
            <person name="Tice H."/>
            <person name="Cheng J.F."/>
            <person name="Chertkov O."/>
            <person name="Goodwin L."/>
            <person name="Tapia R."/>
            <person name="Han C."/>
            <person name="Liolios K."/>
            <person name="Ivanova N."/>
            <person name="Mavromatis K."/>
            <person name="Ovchinnikova G."/>
            <person name="Pati A."/>
            <person name="Chen A."/>
            <person name="Palaniappan K."/>
            <person name="Land M."/>
            <person name="Hauser L."/>
            <person name="Chang Y.J."/>
            <person name="Jeffries C.D."/>
            <person name="Pukall R."/>
            <person name="Spring S."/>
            <person name="Rohde M."/>
            <person name="Sikorski J."/>
            <person name="Goker M."/>
            <person name="Woyke T."/>
            <person name="Bristow J."/>
            <person name="Eisen J.A."/>
            <person name="Markowitz V."/>
            <person name="Hugenholtz P."/>
            <person name="Kyrpides N.C."/>
            <person name="Klenk H.P."/>
        </authorList>
    </citation>
    <scope>NUCLEOTIDE SEQUENCE [LARGE SCALE GENOMIC DNA]</scope>
    <source>
        <strain evidence="11 12">DSM 12260</strain>
    </source>
</reference>
<keyword evidence="2" id="KW-0949">S-adenosyl-L-methionine</keyword>
<comment type="catalytic activity">
    <reaction evidence="7">
        <text>arsenic triglutathione + 2 [thioredoxin]-dithiol + 2 S-adenosyl-L-methionine + H2O = dimethylarsinous acid + 2 [thioredoxin]-disulfide + 3 glutathione + 2 S-adenosyl-L-homocysteine + 2 H(+)</text>
        <dbReference type="Rhea" id="RHEA:69464"/>
        <dbReference type="Rhea" id="RHEA-COMP:10698"/>
        <dbReference type="Rhea" id="RHEA-COMP:10700"/>
        <dbReference type="ChEBI" id="CHEBI:15377"/>
        <dbReference type="ChEBI" id="CHEBI:15378"/>
        <dbReference type="ChEBI" id="CHEBI:23808"/>
        <dbReference type="ChEBI" id="CHEBI:29950"/>
        <dbReference type="ChEBI" id="CHEBI:50058"/>
        <dbReference type="ChEBI" id="CHEBI:57856"/>
        <dbReference type="ChEBI" id="CHEBI:57925"/>
        <dbReference type="ChEBI" id="CHEBI:59789"/>
        <dbReference type="ChEBI" id="CHEBI:183640"/>
        <dbReference type="EC" id="2.1.1.137"/>
    </reaction>
</comment>
<evidence type="ECO:0000256" key="6">
    <source>
        <dbReference type="ARBA" id="ARBA00047941"/>
    </source>
</evidence>
<dbReference type="OrthoDB" id="9772751at2"/>
<dbReference type="GO" id="GO:0032259">
    <property type="term" value="P:methylation"/>
    <property type="evidence" value="ECO:0007669"/>
    <property type="project" value="UniProtKB-KW"/>
</dbReference>
<dbReference type="RefSeq" id="WP_006302064.1">
    <property type="nucleotide sequence ID" value="NZ_CM001022.1"/>
</dbReference>
<comment type="similarity">
    <text evidence="3">Belongs to the methyltransferase superfamily. Arsenite methyltransferase family.</text>
</comment>
<dbReference type="eggNOG" id="COG2226">
    <property type="taxonomic scope" value="Bacteria"/>
</dbReference>
<sequence>MSCCDPKDRCDTHQKSEEIRERVRRRYAEAIGTASSCCGGSCGLPGEEDIIGGNYTREVLQNVPEGVQATSFGCGNPIEAAGIRPGETVLDLGCGAGLDAFLAAGETGPTGKVYGLDMTEEMLETARRNREAWGLENVEFLRGEMESIPLPDGSVDLVVSNCVLNLSPEKDRVFREIVRVLRPGGRMAVADVVALRPLPERARRSLSAWSGCLAGALSPEEFLRQMEAAGLRETRVEVRKAYSFSPSRTEELFPELSPEEREGIPGALGSGLIRGEKPRHA</sequence>
<dbReference type="InterPro" id="IPR029063">
    <property type="entry name" value="SAM-dependent_MTases_sf"/>
</dbReference>
<comment type="catalytic activity">
    <reaction evidence="8">
        <text>arsenic triglutathione + 3 [thioredoxin]-dithiol + 3 S-adenosyl-L-methionine = trimethylarsine + 3 [thioredoxin]-disulfide + 3 glutathione + 3 S-adenosyl-L-homocysteine + 3 H(+)</text>
        <dbReference type="Rhea" id="RHEA:69432"/>
        <dbReference type="Rhea" id="RHEA-COMP:10698"/>
        <dbReference type="Rhea" id="RHEA-COMP:10700"/>
        <dbReference type="ChEBI" id="CHEBI:15378"/>
        <dbReference type="ChEBI" id="CHEBI:27130"/>
        <dbReference type="ChEBI" id="CHEBI:29950"/>
        <dbReference type="ChEBI" id="CHEBI:50058"/>
        <dbReference type="ChEBI" id="CHEBI:57856"/>
        <dbReference type="ChEBI" id="CHEBI:57925"/>
        <dbReference type="ChEBI" id="CHEBI:59789"/>
        <dbReference type="ChEBI" id="CHEBI:183640"/>
        <dbReference type="EC" id="2.1.1.137"/>
    </reaction>
</comment>
<evidence type="ECO:0000256" key="3">
    <source>
        <dbReference type="ARBA" id="ARBA00034487"/>
    </source>
</evidence>
<dbReference type="PANTHER" id="PTHR43675">
    <property type="entry name" value="ARSENITE METHYLTRANSFERASE"/>
    <property type="match status" value="1"/>
</dbReference>
<dbReference type="GO" id="GO:0030791">
    <property type="term" value="F:arsenite methyltransferase activity"/>
    <property type="evidence" value="ECO:0007669"/>
    <property type="project" value="UniProtKB-EC"/>
</dbReference>
<keyword evidence="11" id="KW-0489">Methyltransferase</keyword>
<evidence type="ECO:0000256" key="8">
    <source>
        <dbReference type="ARBA" id="ARBA00048428"/>
    </source>
</evidence>
<dbReference type="EC" id="2.1.1.137" evidence="4"/>
<name>E3D0S8_9BACT</name>